<feature type="region of interest" description="Disordered" evidence="1">
    <location>
        <begin position="34"/>
        <end position="73"/>
    </location>
</feature>
<dbReference type="EMBL" id="ML769386">
    <property type="protein sequence ID" value="KAE9409929.1"/>
    <property type="molecule type" value="Genomic_DNA"/>
</dbReference>
<dbReference type="Proteomes" id="UP000799118">
    <property type="component" value="Unassembled WGS sequence"/>
</dbReference>
<protein>
    <submittedName>
        <fullName evidence="2">Uncharacterized protein</fullName>
    </submittedName>
</protein>
<gene>
    <name evidence="2" type="ORF">BT96DRAFT_912842</name>
</gene>
<evidence type="ECO:0000313" key="3">
    <source>
        <dbReference type="Proteomes" id="UP000799118"/>
    </source>
</evidence>
<evidence type="ECO:0000313" key="2">
    <source>
        <dbReference type="EMBL" id="KAE9409929.1"/>
    </source>
</evidence>
<keyword evidence="3" id="KW-1185">Reference proteome</keyword>
<sequence length="248" mass="27821">MNINQMLNLPRIPASESSLQKRKLDAITSDTDLITQSSSSRRRLRSASNKHRTASSQVKGSTANWKGSEPKPLSFQDIGRTVRALERTPNQSYSQVEPATHIRSKKHRNYSLTRPNSVLGLFSSKTPLARHLRVLSRHIRRCQNSEGTSSRVGGPDHSTDFQEVISLTRIPSIMDVYLDAKSPSIDYTEEVFLEIADRISALSPSWEEQIWHGRNATHSGNLTRHPDSFERSTATWSEGLDGIGLCRS</sequence>
<feature type="compositionally biased region" description="Basic residues" evidence="1">
    <location>
        <begin position="40"/>
        <end position="53"/>
    </location>
</feature>
<evidence type="ECO:0000256" key="1">
    <source>
        <dbReference type="SAM" id="MobiDB-lite"/>
    </source>
</evidence>
<proteinExistence type="predicted"/>
<accession>A0A6A4IH95</accession>
<feature type="compositionally biased region" description="Polar residues" evidence="1">
    <location>
        <begin position="54"/>
        <end position="65"/>
    </location>
</feature>
<reference evidence="2" key="1">
    <citation type="journal article" date="2019" name="Environ. Microbiol.">
        <title>Fungal ecological strategies reflected in gene transcription - a case study of two litter decomposers.</title>
        <authorList>
            <person name="Barbi F."/>
            <person name="Kohler A."/>
            <person name="Barry K."/>
            <person name="Baskaran P."/>
            <person name="Daum C."/>
            <person name="Fauchery L."/>
            <person name="Ihrmark K."/>
            <person name="Kuo A."/>
            <person name="LaButti K."/>
            <person name="Lipzen A."/>
            <person name="Morin E."/>
            <person name="Grigoriev I.V."/>
            <person name="Henrissat B."/>
            <person name="Lindahl B."/>
            <person name="Martin F."/>
        </authorList>
    </citation>
    <scope>NUCLEOTIDE SEQUENCE</scope>
    <source>
        <strain evidence="2">JB14</strain>
    </source>
</reference>
<dbReference type="OrthoDB" id="2989199at2759"/>
<dbReference type="AlphaFoldDB" id="A0A6A4IH95"/>
<name>A0A6A4IH95_9AGAR</name>
<organism evidence="2 3">
    <name type="scientific">Gymnopus androsaceus JB14</name>
    <dbReference type="NCBI Taxonomy" id="1447944"/>
    <lineage>
        <taxon>Eukaryota</taxon>
        <taxon>Fungi</taxon>
        <taxon>Dikarya</taxon>
        <taxon>Basidiomycota</taxon>
        <taxon>Agaricomycotina</taxon>
        <taxon>Agaricomycetes</taxon>
        <taxon>Agaricomycetidae</taxon>
        <taxon>Agaricales</taxon>
        <taxon>Marasmiineae</taxon>
        <taxon>Omphalotaceae</taxon>
        <taxon>Gymnopus</taxon>
    </lineage>
</organism>